<evidence type="ECO:0000256" key="8">
    <source>
        <dbReference type="ARBA" id="ARBA00023136"/>
    </source>
</evidence>
<dbReference type="OrthoDB" id="6420824at2759"/>
<comment type="caution">
    <text evidence="14">The sequence shown here is derived from an EMBL/GenBank/DDBJ whole genome shotgun (WGS) entry which is preliminary data.</text>
</comment>
<dbReference type="GO" id="GO:0005576">
    <property type="term" value="C:extracellular region"/>
    <property type="evidence" value="ECO:0007669"/>
    <property type="project" value="UniProtKB-SubCell"/>
</dbReference>
<dbReference type="GO" id="GO:0005114">
    <property type="term" value="F:type II transforming growth factor beta receptor binding"/>
    <property type="evidence" value="ECO:0007669"/>
    <property type="project" value="TreeGrafter"/>
</dbReference>
<accession>A0A226MFX4</accession>
<dbReference type="STRING" id="9009.A0A226MFX4"/>
<dbReference type="Proteomes" id="UP000198323">
    <property type="component" value="Unassembled WGS sequence"/>
</dbReference>
<dbReference type="InterPro" id="IPR017977">
    <property type="entry name" value="ZP_dom_CS"/>
</dbReference>
<evidence type="ECO:0000256" key="9">
    <source>
        <dbReference type="ARBA" id="ARBA00023157"/>
    </source>
</evidence>
<dbReference type="PROSITE" id="PS51034">
    <property type="entry name" value="ZP_2"/>
    <property type="match status" value="1"/>
</dbReference>
<dbReference type="FunFam" id="2.60.40.4100:FF:000003">
    <property type="entry name" value="Transforming growth factor beta receptor type 3"/>
    <property type="match status" value="1"/>
</dbReference>
<evidence type="ECO:0000259" key="13">
    <source>
        <dbReference type="PROSITE" id="PS51034"/>
    </source>
</evidence>
<name>A0A226MFX4_CALSU</name>
<feature type="region of interest" description="Disordered" evidence="11">
    <location>
        <begin position="493"/>
        <end position="514"/>
    </location>
</feature>
<evidence type="ECO:0000313" key="14">
    <source>
        <dbReference type="EMBL" id="OXB54185.1"/>
    </source>
</evidence>
<dbReference type="InterPro" id="IPR055355">
    <property type="entry name" value="ZP-C"/>
</dbReference>
<dbReference type="InterPro" id="IPR042235">
    <property type="entry name" value="ZP-C_dom"/>
</dbReference>
<keyword evidence="4" id="KW-0964">Secreted</keyword>
<keyword evidence="15" id="KW-1185">Reference proteome</keyword>
<reference evidence="14 15" key="1">
    <citation type="submission" date="2016-07" db="EMBL/GenBank/DDBJ databases">
        <title>Disparate Historic Effective Population Sizes Predicted by Modern Levels of Genome Diversity for the Scaled Quail (Callipepla squamata) and the Northern Bobwhite (Colinus virginianus): Inferences from First and Second Generation Draft Genome Assemblies for Sympatric New World Quail.</title>
        <authorList>
            <person name="Oldeschulte D.L."/>
            <person name="Halley Y.A."/>
            <person name="Bhattarai E.K."/>
            <person name="Brashear W.A."/>
            <person name="Hill J."/>
            <person name="Metz R.P."/>
            <person name="Johnson C.D."/>
            <person name="Rollins D."/>
            <person name="Peterson M.J."/>
            <person name="Bickhart D.M."/>
            <person name="Decker J.E."/>
            <person name="Seabury C.M."/>
        </authorList>
    </citation>
    <scope>NUCLEOTIDE SEQUENCE [LARGE SCALE GENOMIC DNA]</scope>
    <source>
        <strain evidence="14 15">Texas</strain>
        <tissue evidence="14">Leg muscle</tissue>
    </source>
</reference>
<evidence type="ECO:0000313" key="15">
    <source>
        <dbReference type="Proteomes" id="UP000198323"/>
    </source>
</evidence>
<dbReference type="Pfam" id="PF26060">
    <property type="entry name" value="TGFBR3_N"/>
    <property type="match status" value="2"/>
</dbReference>
<dbReference type="Pfam" id="PF00100">
    <property type="entry name" value="Zona_pellucida"/>
    <property type="match status" value="1"/>
</dbReference>
<keyword evidence="10" id="KW-0325">Glycoprotein</keyword>
<dbReference type="EMBL" id="MCFN01000970">
    <property type="protein sequence ID" value="OXB54185.1"/>
    <property type="molecule type" value="Genomic_DNA"/>
</dbReference>
<evidence type="ECO:0000256" key="5">
    <source>
        <dbReference type="ARBA" id="ARBA00022692"/>
    </source>
</evidence>
<dbReference type="PANTHER" id="PTHR14002">
    <property type="entry name" value="ENDOGLIN/TGF-BETA RECEPTOR TYPE III"/>
    <property type="match status" value="1"/>
</dbReference>
<dbReference type="SMART" id="SM00241">
    <property type="entry name" value="ZP"/>
    <property type="match status" value="1"/>
</dbReference>
<keyword evidence="7 12" id="KW-1133">Transmembrane helix</keyword>
<keyword evidence="5 12" id="KW-0812">Transmembrane</keyword>
<feature type="transmembrane region" description="Helical" evidence="12">
    <location>
        <begin position="756"/>
        <end position="778"/>
    </location>
</feature>
<dbReference type="GO" id="GO:0005539">
    <property type="term" value="F:glycosaminoglycan binding"/>
    <property type="evidence" value="ECO:0007669"/>
    <property type="project" value="TreeGrafter"/>
</dbReference>
<dbReference type="InterPro" id="IPR001507">
    <property type="entry name" value="ZP_dom"/>
</dbReference>
<gene>
    <name evidence="14" type="ORF">ASZ78_013240</name>
</gene>
<dbReference type="PANTHER" id="PTHR14002:SF7">
    <property type="entry name" value="TRANSFORMING GROWTH FACTOR BETA RECEPTOR TYPE 3"/>
    <property type="match status" value="1"/>
</dbReference>
<keyword evidence="3" id="KW-1003">Cell membrane</keyword>
<dbReference type="GO" id="GO:0017015">
    <property type="term" value="P:regulation of transforming growth factor beta receptor signaling pathway"/>
    <property type="evidence" value="ECO:0007669"/>
    <property type="project" value="TreeGrafter"/>
</dbReference>
<organism evidence="14 15">
    <name type="scientific">Callipepla squamata</name>
    <name type="common">Scaled quail</name>
    <dbReference type="NCBI Taxonomy" id="9009"/>
    <lineage>
        <taxon>Eukaryota</taxon>
        <taxon>Metazoa</taxon>
        <taxon>Chordata</taxon>
        <taxon>Craniata</taxon>
        <taxon>Vertebrata</taxon>
        <taxon>Euteleostomi</taxon>
        <taxon>Archelosauria</taxon>
        <taxon>Archosauria</taxon>
        <taxon>Dinosauria</taxon>
        <taxon>Saurischia</taxon>
        <taxon>Theropoda</taxon>
        <taxon>Coelurosauria</taxon>
        <taxon>Aves</taxon>
        <taxon>Neognathae</taxon>
        <taxon>Galloanserae</taxon>
        <taxon>Galliformes</taxon>
        <taxon>Odontophoridae</taxon>
        <taxon>Callipepla</taxon>
    </lineage>
</organism>
<evidence type="ECO:0000256" key="6">
    <source>
        <dbReference type="ARBA" id="ARBA00022729"/>
    </source>
</evidence>
<evidence type="ECO:0000256" key="3">
    <source>
        <dbReference type="ARBA" id="ARBA00022475"/>
    </source>
</evidence>
<keyword evidence="6" id="KW-0732">Signal</keyword>
<evidence type="ECO:0000256" key="1">
    <source>
        <dbReference type="ARBA" id="ARBA00004251"/>
    </source>
</evidence>
<sequence length="837" mass="94511">VLCQGVSVCYLLLTIRTQSMLYWRVSQFYLAVQAEAQLAYHKRCMSSISEILRKVLTIMKESSELSGLTFSVTLHLTPISSVHIHQKPLVFLLNSPLPLVWKLKTERLAPGIRRVFFEVASELYRKEPARERVHLYRRLAWSDYTRSQFYVSSGSIVWFEKGNFSLSAEMEEKNLPERNEHLLQWAQKEYGAVTSFTELKISRNIYIKVGEDQVFPPTCNIEKNFLSLNYLAGYLQPKRAEGCLMSNLVQEREVHIIELITPNSNPYSAFQVDIIVDIKPSQPGAKLDRNVVLILKCKKSVNWVIKSHDVQGKLEVITSNSIGFGKETERSMIMSKSVIPDIPSSHESLIKWAYDHKYSPVTSYTKAPVANRFHLQLEHTEEMNDEEDHSPPPELTELLHGVKSPALSDGLTFPFHINRGGHDTGGEGIFPSRDSVDALINHDFEHSLSRHKEPEEVQGSADVALSIRCDDKVMTVAVEKESLQIVIQLSSPAEGSSFDDDDMESGDNGFPGDADEGDVTFSSWPEIAFNCTLRQPEKDFFNPAMFWPPEPHITNVTFNMELYKTDLFLAPSQGLFSVAENGPIYVEVSVTKADRSLGFAIQTCFVSPFSNPDRMSDYTIIENICPKDESVKFYSTEKLNFPIAHAQKDRKRFSFVFKPIFNISLLFLHCELTLCTNKDKDTQRLPKCVPPDEACTSLNVDMILAMMHNKKTFTKPLVITHEGKSEGVKIGFTCLIKLYILYYSSLPKSNVRQPSVLYGLDTLTVVGIAFAAFVIGALLTGALWFIYSHTVTLVGFSVSWLLAEGSRHIYLNVAILHSKSKVQVLQVCSVVVYCDMS</sequence>
<dbReference type="GO" id="GO:0001837">
    <property type="term" value="P:epithelial to mesenchymal transition"/>
    <property type="evidence" value="ECO:0007669"/>
    <property type="project" value="TreeGrafter"/>
</dbReference>
<evidence type="ECO:0000256" key="2">
    <source>
        <dbReference type="ARBA" id="ARBA00004613"/>
    </source>
</evidence>
<comment type="subcellular location">
    <subcellularLocation>
        <location evidence="1">Cell membrane</location>
        <topology evidence="1">Single-pass type I membrane protein</topology>
    </subcellularLocation>
    <subcellularLocation>
        <location evidence="2">Secreted</location>
    </subcellularLocation>
</comment>
<dbReference type="Gene3D" id="2.60.40.4100">
    <property type="entry name" value="Zona pellucida, ZP-C domain"/>
    <property type="match status" value="1"/>
</dbReference>
<evidence type="ECO:0000256" key="12">
    <source>
        <dbReference type="SAM" id="Phobius"/>
    </source>
</evidence>
<feature type="non-terminal residue" evidence="14">
    <location>
        <position position="1"/>
    </location>
</feature>
<dbReference type="GO" id="GO:0007179">
    <property type="term" value="P:transforming growth factor beta receptor signaling pathway"/>
    <property type="evidence" value="ECO:0007669"/>
    <property type="project" value="TreeGrafter"/>
</dbReference>
<dbReference type="GO" id="GO:0016477">
    <property type="term" value="P:cell migration"/>
    <property type="evidence" value="ECO:0007669"/>
    <property type="project" value="TreeGrafter"/>
</dbReference>
<protein>
    <recommendedName>
        <fullName evidence="13">ZP domain-containing protein</fullName>
    </recommendedName>
</protein>
<dbReference type="GO" id="GO:0005024">
    <property type="term" value="F:transforming growth factor beta receptor activity"/>
    <property type="evidence" value="ECO:0007669"/>
    <property type="project" value="TreeGrafter"/>
</dbReference>
<proteinExistence type="predicted"/>
<dbReference type="InterPro" id="IPR058899">
    <property type="entry name" value="TGFBR3/Endoglin-like_N"/>
</dbReference>
<dbReference type="AlphaFoldDB" id="A0A226MFX4"/>
<evidence type="ECO:0000256" key="4">
    <source>
        <dbReference type="ARBA" id="ARBA00022525"/>
    </source>
</evidence>
<dbReference type="GO" id="GO:0050431">
    <property type="term" value="F:transforming growth factor beta binding"/>
    <property type="evidence" value="ECO:0007669"/>
    <property type="project" value="TreeGrafter"/>
</dbReference>
<dbReference type="PROSITE" id="PS00682">
    <property type="entry name" value="ZP_1"/>
    <property type="match status" value="1"/>
</dbReference>
<evidence type="ECO:0000256" key="7">
    <source>
        <dbReference type="ARBA" id="ARBA00022989"/>
    </source>
</evidence>
<feature type="domain" description="ZP" evidence="13">
    <location>
        <begin position="405"/>
        <end position="695"/>
    </location>
</feature>
<keyword evidence="9" id="KW-1015">Disulfide bond</keyword>
<keyword evidence="8 12" id="KW-0472">Membrane</keyword>
<evidence type="ECO:0000256" key="10">
    <source>
        <dbReference type="ARBA" id="ARBA00023180"/>
    </source>
</evidence>
<evidence type="ECO:0000256" key="11">
    <source>
        <dbReference type="SAM" id="MobiDB-lite"/>
    </source>
</evidence>